<protein>
    <submittedName>
        <fullName evidence="1">Uncharacterized protein</fullName>
    </submittedName>
</protein>
<keyword evidence="2" id="KW-1185">Reference proteome</keyword>
<name>A0ACC3B4H8_9EURO</name>
<evidence type="ECO:0000313" key="1">
    <source>
        <dbReference type="EMBL" id="KAK1145226.1"/>
    </source>
</evidence>
<reference evidence="1 2" key="1">
    <citation type="journal article" date="2023" name="ACS Omega">
        <title>Identification of the Neoaspergillic Acid Biosynthesis Gene Cluster by Establishing an In Vitro CRISPR-Ribonucleoprotein Genetic System in Aspergillus melleus.</title>
        <authorList>
            <person name="Yuan B."/>
            <person name="Grau M.F."/>
            <person name="Murata R.M."/>
            <person name="Torok T."/>
            <person name="Venkateswaran K."/>
            <person name="Stajich J.E."/>
            <person name="Wang C.C.C."/>
        </authorList>
    </citation>
    <scope>NUCLEOTIDE SEQUENCE [LARGE SCALE GENOMIC DNA]</scope>
    <source>
        <strain evidence="1 2">IMV 1140</strain>
    </source>
</reference>
<comment type="caution">
    <text evidence="1">The sequence shown here is derived from an EMBL/GenBank/DDBJ whole genome shotgun (WGS) entry which is preliminary data.</text>
</comment>
<organism evidence="1 2">
    <name type="scientific">Aspergillus melleus</name>
    <dbReference type="NCBI Taxonomy" id="138277"/>
    <lineage>
        <taxon>Eukaryota</taxon>
        <taxon>Fungi</taxon>
        <taxon>Dikarya</taxon>
        <taxon>Ascomycota</taxon>
        <taxon>Pezizomycotina</taxon>
        <taxon>Eurotiomycetes</taxon>
        <taxon>Eurotiomycetidae</taxon>
        <taxon>Eurotiales</taxon>
        <taxon>Aspergillaceae</taxon>
        <taxon>Aspergillus</taxon>
        <taxon>Aspergillus subgen. Circumdati</taxon>
    </lineage>
</organism>
<evidence type="ECO:0000313" key="2">
    <source>
        <dbReference type="Proteomes" id="UP001177260"/>
    </source>
</evidence>
<dbReference type="EMBL" id="JAOPJF010000025">
    <property type="protein sequence ID" value="KAK1145226.1"/>
    <property type="molecule type" value="Genomic_DNA"/>
</dbReference>
<sequence length="364" mass="41000">MSTTTTTTQPITVTAPQGRMALDGEPTNYGDFRDDLNRDGFAVIKGAVPRDRADKYSDAFFGYLEGFELGYDRNDPSTVRRAKLPVLNEKGMILSYGVTHEQWVWDIRGEPGVVDTFAKVYDDEDLIVSFDVVNVGFANREDLQENKPWPHQDQDPTKPGFRCLQGLVNLNPCGPNDGGLIVCKGGHKISEQFHHEMADEPKIPAWTPEWFGFTENGMQWLKVHGLEWEKVCVEPGDLIVWDSRTPHYNVPPSGKQDRLAVYTCYTPVREASQEDLLRKKGAFESLFPDRLPFSLQVLGRVSANWSIERLGTTHWPNAVHVAPTNVAMRDGKPCPKSRDGPVQDPVLNERTFKLTGIPYIKQEA</sequence>
<proteinExistence type="predicted"/>
<dbReference type="Proteomes" id="UP001177260">
    <property type="component" value="Unassembled WGS sequence"/>
</dbReference>
<accession>A0ACC3B4H8</accession>
<gene>
    <name evidence="1" type="ORF">N8T08_004379</name>
</gene>